<protein>
    <recommendedName>
        <fullName evidence="5">Glycosyl transferase family 1</fullName>
    </recommendedName>
</protein>
<feature type="domain" description="Glycosyl transferase family 1" evidence="1">
    <location>
        <begin position="181"/>
        <end position="351"/>
    </location>
</feature>
<dbReference type="Pfam" id="PF13439">
    <property type="entry name" value="Glyco_transf_4"/>
    <property type="match status" value="1"/>
</dbReference>
<dbReference type="SUPFAM" id="SSF53756">
    <property type="entry name" value="UDP-Glycosyltransferase/glycogen phosphorylase"/>
    <property type="match status" value="1"/>
</dbReference>
<proteinExistence type="predicted"/>
<reference evidence="3 4" key="1">
    <citation type="journal article" date="2016" name="Nat. Commun.">
        <title>Thousands of microbial genomes shed light on interconnected biogeochemical processes in an aquifer system.</title>
        <authorList>
            <person name="Anantharaman K."/>
            <person name="Brown C.T."/>
            <person name="Hug L.A."/>
            <person name="Sharon I."/>
            <person name="Castelle C.J."/>
            <person name="Probst A.J."/>
            <person name="Thomas B.C."/>
            <person name="Singh A."/>
            <person name="Wilkins M.J."/>
            <person name="Karaoz U."/>
            <person name="Brodie E.L."/>
            <person name="Williams K.H."/>
            <person name="Hubbard S.S."/>
            <person name="Banfield J.F."/>
        </authorList>
    </citation>
    <scope>NUCLEOTIDE SEQUENCE [LARGE SCALE GENOMIC DNA]</scope>
</reference>
<organism evidence="3 4">
    <name type="scientific">Candidatus Schekmanbacteria bacterium RBG_16_38_11</name>
    <dbReference type="NCBI Taxonomy" id="1817880"/>
    <lineage>
        <taxon>Bacteria</taxon>
        <taxon>Candidatus Schekmaniibacteriota</taxon>
    </lineage>
</organism>
<dbReference type="PANTHER" id="PTHR12526">
    <property type="entry name" value="GLYCOSYLTRANSFERASE"/>
    <property type="match status" value="1"/>
</dbReference>
<dbReference type="InterPro" id="IPR001296">
    <property type="entry name" value="Glyco_trans_1"/>
</dbReference>
<dbReference type="Proteomes" id="UP000178435">
    <property type="component" value="Unassembled WGS sequence"/>
</dbReference>
<dbReference type="Gene3D" id="3.40.50.2000">
    <property type="entry name" value="Glycogen Phosphorylase B"/>
    <property type="match status" value="2"/>
</dbReference>
<evidence type="ECO:0000313" key="4">
    <source>
        <dbReference type="Proteomes" id="UP000178435"/>
    </source>
</evidence>
<evidence type="ECO:0000259" key="2">
    <source>
        <dbReference type="Pfam" id="PF13439"/>
    </source>
</evidence>
<comment type="caution">
    <text evidence="3">The sequence shown here is derived from an EMBL/GenBank/DDBJ whole genome shotgun (WGS) entry which is preliminary data.</text>
</comment>
<evidence type="ECO:0000313" key="3">
    <source>
        <dbReference type="EMBL" id="OGL45167.1"/>
    </source>
</evidence>
<dbReference type="InterPro" id="IPR028098">
    <property type="entry name" value="Glyco_trans_4-like_N"/>
</dbReference>
<accession>A0A1F7RWE1</accession>
<dbReference type="AlphaFoldDB" id="A0A1F7RWE1"/>
<sequence length="382" mass="43417">MSHKPFNILYIQGVDRLGGSIESLLGLLKGLDKERFNPVVLTSKKSEFTRELKKLNIDTEIIKMGMWRKAKSFLRIPVSIFLIQKLIRKKRIDLVHSNTLWDNPYGVVPANLRKIPSVCHLRNTFTKDKVKKYFLPRADIIICVSDEIKRCIGRQEGERAITIYNGVDIKRFNDSVNGGGIRREFNIDEKDFLIGVVGRVDRTKGQKLLINSFASLAGKYENIKLIIVGESSMRERGYYLGLRKYCNTLKLNKKAIFTGHRKDIPEITAALDLAVFPSLPSSNEGFGRSIIEAMAMKKPVIASDTGGVPEVVADGITGELFLSGDQQKLTEAIERLMLDEKRRFTMGEKGYMRVIENFTIEKNVREIEKIYLGLLKTKNQTK</sequence>
<dbReference type="CDD" id="cd03801">
    <property type="entry name" value="GT4_PimA-like"/>
    <property type="match status" value="1"/>
</dbReference>
<evidence type="ECO:0008006" key="5">
    <source>
        <dbReference type="Google" id="ProtNLM"/>
    </source>
</evidence>
<feature type="domain" description="Glycosyltransferase subfamily 4-like N-terminal" evidence="2">
    <location>
        <begin position="18"/>
        <end position="171"/>
    </location>
</feature>
<evidence type="ECO:0000259" key="1">
    <source>
        <dbReference type="Pfam" id="PF00534"/>
    </source>
</evidence>
<dbReference type="PANTHER" id="PTHR12526:SF630">
    <property type="entry name" value="GLYCOSYLTRANSFERASE"/>
    <property type="match status" value="1"/>
</dbReference>
<dbReference type="Pfam" id="PF00534">
    <property type="entry name" value="Glycos_transf_1"/>
    <property type="match status" value="1"/>
</dbReference>
<gene>
    <name evidence="3" type="ORF">A2149_09250</name>
</gene>
<dbReference type="GO" id="GO:0016757">
    <property type="term" value="F:glycosyltransferase activity"/>
    <property type="evidence" value="ECO:0007669"/>
    <property type="project" value="InterPro"/>
</dbReference>
<name>A0A1F7RWE1_9BACT</name>
<dbReference type="EMBL" id="MGDF01000106">
    <property type="protein sequence ID" value="OGL45167.1"/>
    <property type="molecule type" value="Genomic_DNA"/>
</dbReference>